<dbReference type="Proteomes" id="UP000034166">
    <property type="component" value="Unassembled WGS sequence"/>
</dbReference>
<dbReference type="PATRIC" id="fig|1408103.3.peg.2151"/>
<keyword evidence="2" id="KW-1185">Reference proteome</keyword>
<gene>
    <name evidence="1" type="ORF">WQ57_09585</name>
</gene>
<evidence type="ECO:0000313" key="1">
    <source>
        <dbReference type="EMBL" id="KKK38426.1"/>
    </source>
</evidence>
<proteinExistence type="predicted"/>
<dbReference type="RefSeq" id="WP_046523532.1">
    <property type="nucleotide sequence ID" value="NZ_LAYY01000008.1"/>
</dbReference>
<dbReference type="AlphaFoldDB" id="A0A0M2SXJ7"/>
<accession>A0A0M2SXJ7</accession>
<protein>
    <submittedName>
        <fullName evidence="1">Uncharacterized protein</fullName>
    </submittedName>
</protein>
<reference evidence="1 2" key="1">
    <citation type="submission" date="2015-04" db="EMBL/GenBank/DDBJ databases">
        <title>Taxonomic description and genome sequence of Bacillus campisalis sp. nov., a novel member of the genus Bacillus isolated from solar saltern.</title>
        <authorList>
            <person name="Mathan Kumar R."/>
            <person name="Kaur G."/>
            <person name="Kumar A."/>
            <person name="Singh N.K."/>
            <person name="Kaur N."/>
            <person name="Kumar N."/>
            <person name="Mayilraj S."/>
        </authorList>
    </citation>
    <scope>NUCLEOTIDE SEQUENCE [LARGE SCALE GENOMIC DNA]</scope>
    <source>
        <strain evidence="1 2">SA2-6</strain>
    </source>
</reference>
<evidence type="ECO:0000313" key="2">
    <source>
        <dbReference type="Proteomes" id="UP000034166"/>
    </source>
</evidence>
<dbReference type="OrthoDB" id="1727065at2"/>
<comment type="caution">
    <text evidence="1">The sequence shown here is derived from an EMBL/GenBank/DDBJ whole genome shotgun (WGS) entry which is preliminary data.</text>
</comment>
<organism evidence="1 2">
    <name type="scientific">Mesobacillus campisalis</name>
    <dbReference type="NCBI Taxonomy" id="1408103"/>
    <lineage>
        <taxon>Bacteria</taxon>
        <taxon>Bacillati</taxon>
        <taxon>Bacillota</taxon>
        <taxon>Bacilli</taxon>
        <taxon>Bacillales</taxon>
        <taxon>Bacillaceae</taxon>
        <taxon>Mesobacillus</taxon>
    </lineage>
</organism>
<dbReference type="EMBL" id="LAYY01000008">
    <property type="protein sequence ID" value="KKK38426.1"/>
    <property type="molecule type" value="Genomic_DNA"/>
</dbReference>
<name>A0A0M2SXJ7_9BACI</name>
<sequence>MEIVFMMTGSAIILTCFYFIVTPFFSAQAKLAEGVVEGDGRLTLDQVYDAVNELEMDYLMKKIKEKDFLQLKEQYQLLAAELMKQESIPRKQMAASKSEEAELEILRELQKLRKRKGR</sequence>